<keyword evidence="2" id="KW-0812">Transmembrane</keyword>
<organism evidence="3 4">
    <name type="scientific">Mycoemilia scoparia</name>
    <dbReference type="NCBI Taxonomy" id="417184"/>
    <lineage>
        <taxon>Eukaryota</taxon>
        <taxon>Fungi</taxon>
        <taxon>Fungi incertae sedis</taxon>
        <taxon>Zoopagomycota</taxon>
        <taxon>Kickxellomycotina</taxon>
        <taxon>Kickxellomycetes</taxon>
        <taxon>Kickxellales</taxon>
        <taxon>Kickxellaceae</taxon>
        <taxon>Mycoemilia</taxon>
    </lineage>
</organism>
<dbReference type="AlphaFoldDB" id="A0A9W8A4V6"/>
<feature type="transmembrane region" description="Helical" evidence="2">
    <location>
        <begin position="20"/>
        <end position="41"/>
    </location>
</feature>
<keyword evidence="2" id="KW-0472">Membrane</keyword>
<comment type="caution">
    <text evidence="3">The sequence shown here is derived from an EMBL/GenBank/DDBJ whole genome shotgun (WGS) entry which is preliminary data.</text>
</comment>
<evidence type="ECO:0000256" key="2">
    <source>
        <dbReference type="SAM" id="Phobius"/>
    </source>
</evidence>
<evidence type="ECO:0000313" key="3">
    <source>
        <dbReference type="EMBL" id="KAJ1919199.1"/>
    </source>
</evidence>
<feature type="compositionally biased region" description="Low complexity" evidence="1">
    <location>
        <begin position="474"/>
        <end position="485"/>
    </location>
</feature>
<proteinExistence type="predicted"/>
<feature type="compositionally biased region" description="Polar residues" evidence="1">
    <location>
        <begin position="464"/>
        <end position="473"/>
    </location>
</feature>
<feature type="transmembrane region" description="Helical" evidence="2">
    <location>
        <begin position="61"/>
        <end position="85"/>
    </location>
</feature>
<name>A0A9W8A4V6_9FUNG</name>
<reference evidence="3" key="1">
    <citation type="submission" date="2022-07" db="EMBL/GenBank/DDBJ databases">
        <title>Phylogenomic reconstructions and comparative analyses of Kickxellomycotina fungi.</title>
        <authorList>
            <person name="Reynolds N.K."/>
            <person name="Stajich J.E."/>
            <person name="Barry K."/>
            <person name="Grigoriev I.V."/>
            <person name="Crous P."/>
            <person name="Smith M.E."/>
        </authorList>
    </citation>
    <scope>NUCLEOTIDE SEQUENCE</scope>
    <source>
        <strain evidence="3">NBRC 100468</strain>
    </source>
</reference>
<evidence type="ECO:0000313" key="4">
    <source>
        <dbReference type="Proteomes" id="UP001150538"/>
    </source>
</evidence>
<keyword evidence="4" id="KW-1185">Reference proteome</keyword>
<dbReference type="EMBL" id="JANBPU010000031">
    <property type="protein sequence ID" value="KAJ1919199.1"/>
    <property type="molecule type" value="Genomic_DNA"/>
</dbReference>
<feature type="transmembrane region" description="Helical" evidence="2">
    <location>
        <begin position="105"/>
        <end position="129"/>
    </location>
</feature>
<sequence>MVMESDSYMSSVTSLGGKRIFIWFQMFSWLWYILLITSMNIHNHLSILAKNARYKMLVSRWYELGSFMMAMGLALVVTFVVKTASWRYPIRWYIMESHGISPMKIYWLIDYIWELLAMGYCLIVSWLVVRKLRVPLNRMRADKRATIQLLSRGPSSRAVSADNSTSFLKMPTNSSVSNIQASEEGLDGILAHALPSAFSNPNSTLANTICAKRERRRSPTASYIQFVSNSANSSSQTLVGGDVQPKSKCDLSFNIGNFGSHSFSNTPSPRFYSPTAMRYESGSGNTRLQPRYLRFGSAIHVSETCIKHTKRAILRILILPLIPIITHLPTIACTSLTAAKQKHSHSIATMARGFTVIRGILNLMVFLLNPCVNEVFVLSSKEIVAIIGEFFCGSEKDSDLPRYTKSFLHSLPTPPGLLSKYFSRQSSAFSMMSMRKNVRGGGGDVAVPFEVNVNYFQENRDTMFSTHSEPQQPSSSNNSNNNNNNYTGSDSRSVFGSTSSPLSSLPPFFFQSRLNGNPGLSLDEGLLSHMSTKLHKSQTLE</sequence>
<evidence type="ECO:0000256" key="1">
    <source>
        <dbReference type="SAM" id="MobiDB-lite"/>
    </source>
</evidence>
<feature type="region of interest" description="Disordered" evidence="1">
    <location>
        <begin position="464"/>
        <end position="498"/>
    </location>
</feature>
<keyword evidence="2" id="KW-1133">Transmembrane helix</keyword>
<feature type="transmembrane region" description="Helical" evidence="2">
    <location>
        <begin position="312"/>
        <end position="332"/>
    </location>
</feature>
<protein>
    <submittedName>
        <fullName evidence="3">Uncharacterized protein</fullName>
    </submittedName>
</protein>
<dbReference type="Proteomes" id="UP001150538">
    <property type="component" value="Unassembled WGS sequence"/>
</dbReference>
<accession>A0A9W8A4V6</accession>
<gene>
    <name evidence="3" type="ORF">H4219_002146</name>
</gene>